<feature type="region of interest" description="Disordered" evidence="1">
    <location>
        <begin position="11"/>
        <end position="37"/>
    </location>
</feature>
<dbReference type="AlphaFoldDB" id="A0AAD7B257"/>
<gene>
    <name evidence="2" type="ORF">FB45DRAFT_393862</name>
</gene>
<feature type="compositionally biased region" description="Gly residues" evidence="1">
    <location>
        <begin position="16"/>
        <end position="35"/>
    </location>
</feature>
<name>A0AAD7B257_9AGAR</name>
<evidence type="ECO:0008006" key="4">
    <source>
        <dbReference type="Google" id="ProtNLM"/>
    </source>
</evidence>
<accession>A0AAD7B257</accession>
<comment type="caution">
    <text evidence="2">The sequence shown here is derived from an EMBL/GenBank/DDBJ whole genome shotgun (WGS) entry which is preliminary data.</text>
</comment>
<evidence type="ECO:0000256" key="1">
    <source>
        <dbReference type="SAM" id="MobiDB-lite"/>
    </source>
</evidence>
<protein>
    <recommendedName>
        <fullName evidence="4">Protein kinase domain-containing protein</fullName>
    </recommendedName>
</protein>
<dbReference type="Proteomes" id="UP001221142">
    <property type="component" value="Unassembled WGS sequence"/>
</dbReference>
<evidence type="ECO:0000313" key="2">
    <source>
        <dbReference type="EMBL" id="KAJ7607718.1"/>
    </source>
</evidence>
<keyword evidence="3" id="KW-1185">Reference proteome</keyword>
<proteinExistence type="predicted"/>
<evidence type="ECO:0000313" key="3">
    <source>
        <dbReference type="Proteomes" id="UP001221142"/>
    </source>
</evidence>
<reference evidence="2" key="1">
    <citation type="submission" date="2023-03" db="EMBL/GenBank/DDBJ databases">
        <title>Massive genome expansion in bonnet fungi (Mycena s.s.) driven by repeated elements and novel gene families across ecological guilds.</title>
        <authorList>
            <consortium name="Lawrence Berkeley National Laboratory"/>
            <person name="Harder C.B."/>
            <person name="Miyauchi S."/>
            <person name="Viragh M."/>
            <person name="Kuo A."/>
            <person name="Thoen E."/>
            <person name="Andreopoulos B."/>
            <person name="Lu D."/>
            <person name="Skrede I."/>
            <person name="Drula E."/>
            <person name="Henrissat B."/>
            <person name="Morin E."/>
            <person name="Kohler A."/>
            <person name="Barry K."/>
            <person name="LaButti K."/>
            <person name="Morin E."/>
            <person name="Salamov A."/>
            <person name="Lipzen A."/>
            <person name="Mereny Z."/>
            <person name="Hegedus B."/>
            <person name="Baldrian P."/>
            <person name="Stursova M."/>
            <person name="Weitz H."/>
            <person name="Taylor A."/>
            <person name="Grigoriev I.V."/>
            <person name="Nagy L.G."/>
            <person name="Martin F."/>
            <person name="Kauserud H."/>
        </authorList>
    </citation>
    <scope>NUCLEOTIDE SEQUENCE</scope>
    <source>
        <strain evidence="2">9284</strain>
    </source>
</reference>
<sequence>MPGGESNIVFNNHISGGTGGRGGQAGRIGGRGGDGQAPHVRQSYKLVAENVTIDNRSTHTPELGGTCGCLKYLTLENVAADFEQIRRGDIDLRREIRLYVGPAIPSSVIARRMFSAQIRQQSEKSVILYEGEDAEEECRQYILKYANLWHPNIMQIFGVSNFGGKHAVIAQDSLIPHTEYLALHRHSVILRIFLLALWNPRTSGTTSPTRSP</sequence>
<organism evidence="2 3">
    <name type="scientific">Roridomyces roridus</name>
    <dbReference type="NCBI Taxonomy" id="1738132"/>
    <lineage>
        <taxon>Eukaryota</taxon>
        <taxon>Fungi</taxon>
        <taxon>Dikarya</taxon>
        <taxon>Basidiomycota</taxon>
        <taxon>Agaricomycotina</taxon>
        <taxon>Agaricomycetes</taxon>
        <taxon>Agaricomycetidae</taxon>
        <taxon>Agaricales</taxon>
        <taxon>Marasmiineae</taxon>
        <taxon>Mycenaceae</taxon>
        <taxon>Roridomyces</taxon>
    </lineage>
</organism>
<dbReference type="EMBL" id="JARKIF010000048">
    <property type="protein sequence ID" value="KAJ7607718.1"/>
    <property type="molecule type" value="Genomic_DNA"/>
</dbReference>